<sequence length="880" mass="101166">MSITKEQQQALDDALVPREQRLRIRNCNYRLSTTFKPKEPTFQVALDVLSLTPFYQSFLISGSVHAIYMHEFWATIYTNLPGQKFEDRLFEEEILAFIRKLGYSGNMKSLSDVNVETLPQPWRTFRTIINKCLSVRCHTSDTLTNQAMKDLDAYKTYHDFATGKVIPKPKYVRRSTREKTDQAPTASPGKRLKATTKVAKSRKKKLPAQGLETLSEIAVNWCFTRGFRYDDNADHEDNDGQNNDSEQTGSDNDGDDFVHPKFSTHDEEERQDEEDKEEEGSYMRVQTPSHFESTDDETYDKVTQGYNVEGEEMDEEEINEEEEVNELYNDVNINLKGRDTEIMDSLLANVQTTEVIEITSCDKTWLDNSRPVPNIQNVLVTTNVKMPPSSVTTLPPPPIPLVQPLQQTPIPIPTIALSTSLQNLPTFGSLFKFEDRVKALPDDFSEFKQTNLFAEAVSSIPNIVDMYLANKMNEAVKAVVQLQSDILRSEAPADNEYFINKIDENMKKIIKEQVKIQVKEQYILATYGDTITLKRCLNDEDEDEEPSAGSNRGSKRRRAGEEPESTSAPKKKTSKSSGKSKEGSKSHQKSTGKSAQAEEPIHADEDLEEPAHQEFDIGFTEDQPIDETTQHPDWISTLARNEDPHESFNELMDTPLDFSAFNNPKGQQYPHDLRKPLALIPNSRGRRVIPFDHFINNDLAYLSGGVSSRTYATSVTKIKATDYGHVKWIEGRKRQQFYGFVVNREYARDVYSKHRILAITKLKIVEWHNYKHLDWITVCRNDEKLYTFKEGDYNRLRFQYIEDMLLLLVQGKLTNLNVEEHKKNRLMRIDELHKFSDGTLNDVRFALDDILKRIQMDYLPHTVWRNVDMERAGAMIQAID</sequence>
<organism evidence="2 3">
    <name type="scientific">Tanacetum coccineum</name>
    <dbReference type="NCBI Taxonomy" id="301880"/>
    <lineage>
        <taxon>Eukaryota</taxon>
        <taxon>Viridiplantae</taxon>
        <taxon>Streptophyta</taxon>
        <taxon>Embryophyta</taxon>
        <taxon>Tracheophyta</taxon>
        <taxon>Spermatophyta</taxon>
        <taxon>Magnoliopsida</taxon>
        <taxon>eudicotyledons</taxon>
        <taxon>Gunneridae</taxon>
        <taxon>Pentapetalae</taxon>
        <taxon>asterids</taxon>
        <taxon>campanulids</taxon>
        <taxon>Asterales</taxon>
        <taxon>Asteraceae</taxon>
        <taxon>Asteroideae</taxon>
        <taxon>Anthemideae</taxon>
        <taxon>Anthemidinae</taxon>
        <taxon>Tanacetum</taxon>
    </lineage>
</organism>
<evidence type="ECO:0000313" key="3">
    <source>
        <dbReference type="Proteomes" id="UP001151760"/>
    </source>
</evidence>
<evidence type="ECO:0000256" key="1">
    <source>
        <dbReference type="SAM" id="MobiDB-lite"/>
    </source>
</evidence>
<name>A0ABQ5E1D8_9ASTR</name>
<dbReference type="Proteomes" id="UP001151760">
    <property type="component" value="Unassembled WGS sequence"/>
</dbReference>
<comment type="caution">
    <text evidence="2">The sequence shown here is derived from an EMBL/GenBank/DDBJ whole genome shotgun (WGS) entry which is preliminary data.</text>
</comment>
<dbReference type="EMBL" id="BQNB010015886">
    <property type="protein sequence ID" value="GJT45250.1"/>
    <property type="molecule type" value="Genomic_DNA"/>
</dbReference>
<feature type="region of interest" description="Disordered" evidence="1">
    <location>
        <begin position="232"/>
        <end position="298"/>
    </location>
</feature>
<feature type="compositionally biased region" description="Basic and acidic residues" evidence="1">
    <location>
        <begin position="256"/>
        <end position="268"/>
    </location>
</feature>
<protein>
    <submittedName>
        <fullName evidence="2">Uncharacterized protein</fullName>
    </submittedName>
</protein>
<feature type="region of interest" description="Disordered" evidence="1">
    <location>
        <begin position="538"/>
        <end position="609"/>
    </location>
</feature>
<evidence type="ECO:0000313" key="2">
    <source>
        <dbReference type="EMBL" id="GJT45250.1"/>
    </source>
</evidence>
<feature type="compositionally biased region" description="Polar residues" evidence="1">
    <location>
        <begin position="240"/>
        <end position="251"/>
    </location>
</feature>
<accession>A0ABQ5E1D8</accession>
<feature type="compositionally biased region" description="Basic residues" evidence="1">
    <location>
        <begin position="190"/>
        <end position="206"/>
    </location>
</feature>
<proteinExistence type="predicted"/>
<feature type="region of interest" description="Disordered" evidence="1">
    <location>
        <begin position="171"/>
        <end position="206"/>
    </location>
</feature>
<reference evidence="2" key="2">
    <citation type="submission" date="2022-01" db="EMBL/GenBank/DDBJ databases">
        <authorList>
            <person name="Yamashiro T."/>
            <person name="Shiraishi A."/>
            <person name="Satake H."/>
            <person name="Nakayama K."/>
        </authorList>
    </citation>
    <scope>NUCLEOTIDE SEQUENCE</scope>
</reference>
<feature type="compositionally biased region" description="Basic and acidic residues" evidence="1">
    <location>
        <begin position="599"/>
        <end position="609"/>
    </location>
</feature>
<gene>
    <name evidence="2" type="ORF">Tco_0953965</name>
</gene>
<keyword evidence="3" id="KW-1185">Reference proteome</keyword>
<feature type="compositionally biased region" description="Acidic residues" evidence="1">
    <location>
        <begin position="269"/>
        <end position="280"/>
    </location>
</feature>
<reference evidence="2" key="1">
    <citation type="journal article" date="2022" name="Int. J. Mol. Sci.">
        <title>Draft Genome of Tanacetum Coccineum: Genomic Comparison of Closely Related Tanacetum-Family Plants.</title>
        <authorList>
            <person name="Yamashiro T."/>
            <person name="Shiraishi A."/>
            <person name="Nakayama K."/>
            <person name="Satake H."/>
        </authorList>
    </citation>
    <scope>NUCLEOTIDE SEQUENCE</scope>
</reference>